<evidence type="ECO:0000256" key="4">
    <source>
        <dbReference type="ARBA" id="ARBA00035167"/>
    </source>
</evidence>
<accession>A0AAE7KMD1</accession>
<proteinExistence type="predicted"/>
<protein>
    <recommendedName>
        <fullName evidence="4">Small ribosomal subunit protein uS14</fullName>
    </recommendedName>
    <alternativeName>
        <fullName evidence="5">30S ribosomal protein S14</fullName>
    </alternativeName>
</protein>
<keyword evidence="3" id="KW-0687">Ribonucleoprotein</keyword>
<evidence type="ECO:0000256" key="3">
    <source>
        <dbReference type="ARBA" id="ARBA00023274"/>
    </source>
</evidence>
<keyword evidence="2" id="KW-0689">Ribosomal protein</keyword>
<dbReference type="Proteomes" id="UP000510930">
    <property type="component" value="Chromosome"/>
</dbReference>
<dbReference type="GO" id="GO:0003735">
    <property type="term" value="F:structural constituent of ribosome"/>
    <property type="evidence" value="ECO:0007669"/>
    <property type="project" value="InterPro"/>
</dbReference>
<dbReference type="InterPro" id="IPR001209">
    <property type="entry name" value="Ribosomal_uS14"/>
</dbReference>
<dbReference type="Pfam" id="PF00253">
    <property type="entry name" value="Ribosomal_S14"/>
    <property type="match status" value="1"/>
</dbReference>
<dbReference type="SUPFAM" id="SSF57716">
    <property type="entry name" value="Glucocorticoid receptor-like (DNA-binding domain)"/>
    <property type="match status" value="1"/>
</dbReference>
<dbReference type="Gene3D" id="4.10.830.10">
    <property type="entry name" value="30s Ribosomal Protein S14, Chain N"/>
    <property type="match status" value="1"/>
</dbReference>
<dbReference type="EMBL" id="CP041245">
    <property type="protein sequence ID" value="QLK14134.1"/>
    <property type="molecule type" value="Genomic_DNA"/>
</dbReference>
<dbReference type="GO" id="GO:0006412">
    <property type="term" value="P:translation"/>
    <property type="evidence" value="ECO:0007669"/>
    <property type="project" value="InterPro"/>
</dbReference>
<reference evidence="7 8" key="1">
    <citation type="submission" date="2019-06" db="EMBL/GenBank/DDBJ databases">
        <authorList>
            <person name="Petrone J.R."/>
            <person name="Munoz-Beristain A."/>
            <person name="Russell J.T."/>
            <person name="Rios-Glusberger P."/>
            <person name="Triplett E.W."/>
        </authorList>
    </citation>
    <scope>NUCLEOTIDE SEQUENCE [LARGE SCALE GENOMIC DNA]</scope>
    <source>
        <strain evidence="7">JRPAMB4</strain>
    </source>
</reference>
<evidence type="ECO:0000256" key="2">
    <source>
        <dbReference type="ARBA" id="ARBA00022980"/>
    </source>
</evidence>
<dbReference type="RefSeq" id="WP_020915886.1">
    <property type="nucleotide sequence ID" value="NZ_CP012411.1"/>
</dbReference>
<evidence type="ECO:0000256" key="6">
    <source>
        <dbReference type="ARBA" id="ARBA00047110"/>
    </source>
</evidence>
<evidence type="ECO:0000256" key="5">
    <source>
        <dbReference type="ARBA" id="ARBA00035312"/>
    </source>
</evidence>
<dbReference type="PANTHER" id="PTHR19836:SF19">
    <property type="entry name" value="SMALL RIBOSOMAL SUBUNIT PROTEIN US14M"/>
    <property type="match status" value="1"/>
</dbReference>
<dbReference type="InterPro" id="IPR043140">
    <property type="entry name" value="Ribosomal_uS14_sf"/>
</dbReference>
<name>A0AAE7KMD1_CARRU</name>
<dbReference type="AlphaFoldDB" id="A0AAE7KMD1"/>
<gene>
    <name evidence="7" type="ORF">FK493_00940</name>
</gene>
<comment type="function">
    <text evidence="1">Binds 16S rRNA, required for the assembly of 30S particles and may also be responsible for determining the conformation of the 16S rRNA at the A site.</text>
</comment>
<evidence type="ECO:0000313" key="7">
    <source>
        <dbReference type="EMBL" id="QLK14134.1"/>
    </source>
</evidence>
<sequence length="96" mass="11729">MAKKGLILKNIFIYKKSLLNFKFIKLKKKELISNFSLQKYFKLFNINKKKLFVRFKKRCFISGRQRSYYNRFFLNRNLIRKIGNYGNIVGMEKSSW</sequence>
<comment type="subunit">
    <text evidence="6">Part of the 30S ribosomal subunit. Contacts proteins S3 and S10.</text>
</comment>
<evidence type="ECO:0000313" key="8">
    <source>
        <dbReference type="Proteomes" id="UP000510930"/>
    </source>
</evidence>
<organism evidence="7 8">
    <name type="scientific">Carsonella ruddii</name>
    <dbReference type="NCBI Taxonomy" id="114186"/>
    <lineage>
        <taxon>Bacteria</taxon>
        <taxon>Pseudomonadati</taxon>
        <taxon>Pseudomonadota</taxon>
        <taxon>Gammaproteobacteria</taxon>
        <taxon>Oceanospirillales</taxon>
        <taxon>Halomonadaceae</taxon>
        <taxon>Zymobacter group</taxon>
        <taxon>Candidatus Carsonella</taxon>
    </lineage>
</organism>
<dbReference type="PANTHER" id="PTHR19836">
    <property type="entry name" value="30S RIBOSOMAL PROTEIN S14"/>
    <property type="match status" value="1"/>
</dbReference>
<evidence type="ECO:0000256" key="1">
    <source>
        <dbReference type="ARBA" id="ARBA00003686"/>
    </source>
</evidence>
<dbReference type="GO" id="GO:0015935">
    <property type="term" value="C:small ribosomal subunit"/>
    <property type="evidence" value="ECO:0007669"/>
    <property type="project" value="TreeGrafter"/>
</dbReference>
<dbReference type="GO" id="GO:0005737">
    <property type="term" value="C:cytoplasm"/>
    <property type="evidence" value="ECO:0007669"/>
    <property type="project" value="UniProtKB-ARBA"/>
</dbReference>